<keyword evidence="5" id="KW-1185">Reference proteome</keyword>
<comment type="caution">
    <text evidence="4">The sequence shown here is derived from an EMBL/GenBank/DDBJ whole genome shotgun (WGS) entry which is preliminary data.</text>
</comment>
<feature type="region of interest" description="Disordered" evidence="2">
    <location>
        <begin position="492"/>
        <end position="517"/>
    </location>
</feature>
<accession>A0AAN9K6S7</accession>
<dbReference type="InterPro" id="IPR031315">
    <property type="entry name" value="LNS2/PITP"/>
</dbReference>
<feature type="region of interest" description="Disordered" evidence="2">
    <location>
        <begin position="277"/>
        <end position="298"/>
    </location>
</feature>
<feature type="region of interest" description="Disordered" evidence="2">
    <location>
        <begin position="574"/>
        <end position="661"/>
    </location>
</feature>
<dbReference type="Pfam" id="PF08235">
    <property type="entry name" value="LNS2"/>
    <property type="match status" value="1"/>
</dbReference>
<dbReference type="InterPro" id="IPR026058">
    <property type="entry name" value="LIPIN"/>
</dbReference>
<feature type="compositionally biased region" description="Basic and acidic residues" evidence="2">
    <location>
        <begin position="433"/>
        <end position="444"/>
    </location>
</feature>
<comment type="similarity">
    <text evidence="1">Belongs to the lipin family.</text>
</comment>
<feature type="domain" description="LNS2/PITP" evidence="3">
    <location>
        <begin position="725"/>
        <end position="881"/>
    </location>
</feature>
<dbReference type="InterPro" id="IPR013209">
    <property type="entry name" value="LNS2"/>
</dbReference>
<dbReference type="PANTHER" id="PTHR12181:SF69">
    <property type="entry name" value="LNS2 (LIPIN_NED1_SMP2) PROTEIN"/>
    <property type="match status" value="1"/>
</dbReference>
<proteinExistence type="inferred from homology"/>
<dbReference type="Proteomes" id="UP001359559">
    <property type="component" value="Unassembled WGS sequence"/>
</dbReference>
<protein>
    <recommendedName>
        <fullName evidence="3">LNS2/PITP domain-containing protein</fullName>
    </recommendedName>
</protein>
<dbReference type="InterPro" id="IPR007651">
    <property type="entry name" value="Lipin_N"/>
</dbReference>
<evidence type="ECO:0000313" key="5">
    <source>
        <dbReference type="Proteomes" id="UP001359559"/>
    </source>
</evidence>
<feature type="compositionally biased region" description="Basic and acidic residues" evidence="2">
    <location>
        <begin position="492"/>
        <end position="513"/>
    </location>
</feature>
<dbReference type="Pfam" id="PF04571">
    <property type="entry name" value="Lipin_N"/>
    <property type="match status" value="1"/>
</dbReference>
<feature type="compositionally biased region" description="Polar residues" evidence="2">
    <location>
        <begin position="643"/>
        <end position="661"/>
    </location>
</feature>
<feature type="compositionally biased region" description="Basic and acidic residues" evidence="2">
    <location>
        <begin position="577"/>
        <end position="610"/>
    </location>
</feature>
<sequence length="926" mass="101670">MQAVGRLGSYISQGVYTVSGPFHPFGGAVDIVVIEQQDGSFKSSPWYVRFGKFQGVLKAKEKVVQISVNGVPTDFQMYLDHKGEAFFLTEIDPQEANLTSPSFPSPPHDTNDISHSLRSKSCNFDANDGTKIVGRTSSAQRSRILGLVFGRRSMKRGDVDVDGEGEGEGHGNGIGIGNRAGSLERAEIAADLLDLNWTTNLSRENASRVSGDRDIVSENGDLNENGEACFDGVCDSYGKEVVYDGAGSDIQVACLEVKVQEGLEKQLNGEEVSAGLSTVDATGSNSNTNSNSSNNNNMNISEVDVSFSSEQAREVLYFAEGGCGEVHVSVHNEVLHGATVLLSEDIKPDEVIENADVGMPVLEVFESEFHSVVQQMNCSDSNDSMYNEVHVQEKTTSTKPQTGVGLGVCSSETAELNDDTKPPSYSSLNDQASDEHNMEDKDVSHTLLSPLDSPRKESRRSPSPSSKDEIFLFGDLDESGKNDQYQYERSFSPEHVDKEDHISHENSNEKLTEKSIPIAIPRKNEAAGEEVGQHTGSLPNISASSNSMAKHKVCYPLSQSLDSKSLPWEFPGNNDFKYPESDEDKGNHLSREEADAKGNLDSGASKEDPSTKNPSSGGNWRIWPFSLRKAESRNPMLPPTPSDAKSTSFANSPDNTISPDVNKNEVKRDIKKKKKVKQTTPTSEQLASLNLKDGMNTVIFTFSTPVLGVQQVDARIYLWKWNARIVISDVDGTITRSDVLGQFMPLVGIDWSQTGVAHLFSAIKENGYKLLFLSARSISQAYLTRQFLLNLKQDGKVLPDGPVVISPDGLFPSLYREVIKRVPHEFKIACLEDIKALFPPDCNPFYAGFGNRDSDEISYLKVGIPIGKIFIINPRGEIVVNRRLDTKSYTSMHALVNGMFPPTNSSEQEDFNQWNYWKLSPPAIDI</sequence>
<evidence type="ECO:0000313" key="4">
    <source>
        <dbReference type="EMBL" id="KAK7310858.1"/>
    </source>
</evidence>
<evidence type="ECO:0000256" key="1">
    <source>
        <dbReference type="ARBA" id="ARBA00005476"/>
    </source>
</evidence>
<feature type="compositionally biased region" description="Low complexity" evidence="2">
    <location>
        <begin position="284"/>
        <end position="298"/>
    </location>
</feature>
<dbReference type="EMBL" id="JAYKXN010000002">
    <property type="protein sequence ID" value="KAK7310858.1"/>
    <property type="molecule type" value="Genomic_DNA"/>
</dbReference>
<dbReference type="PANTHER" id="PTHR12181">
    <property type="entry name" value="LIPIN"/>
    <property type="match status" value="1"/>
</dbReference>
<feature type="region of interest" description="Disordered" evidence="2">
    <location>
        <begin position="414"/>
        <end position="470"/>
    </location>
</feature>
<name>A0AAN9K6S7_CLITE</name>
<dbReference type="GO" id="GO:0008195">
    <property type="term" value="F:phosphatidate phosphatase activity"/>
    <property type="evidence" value="ECO:0007669"/>
    <property type="project" value="TreeGrafter"/>
</dbReference>
<feature type="compositionally biased region" description="Basic and acidic residues" evidence="2">
    <location>
        <begin position="453"/>
        <end position="470"/>
    </location>
</feature>
<evidence type="ECO:0000259" key="3">
    <source>
        <dbReference type="SMART" id="SM00775"/>
    </source>
</evidence>
<evidence type="ECO:0000256" key="2">
    <source>
        <dbReference type="SAM" id="MobiDB-lite"/>
    </source>
</evidence>
<reference evidence="4 5" key="1">
    <citation type="submission" date="2024-01" db="EMBL/GenBank/DDBJ databases">
        <title>The genomes of 5 underutilized Papilionoideae crops provide insights into root nodulation and disease resistance.</title>
        <authorList>
            <person name="Yuan L."/>
        </authorList>
    </citation>
    <scope>NUCLEOTIDE SEQUENCE [LARGE SCALE GENOMIC DNA]</scope>
    <source>
        <strain evidence="4">LY-2023</strain>
        <tissue evidence="4">Leaf</tissue>
    </source>
</reference>
<dbReference type="SMART" id="SM00775">
    <property type="entry name" value="LNS2"/>
    <property type="match status" value="1"/>
</dbReference>
<dbReference type="InterPro" id="IPR036412">
    <property type="entry name" value="HAD-like_sf"/>
</dbReference>
<organism evidence="4 5">
    <name type="scientific">Clitoria ternatea</name>
    <name type="common">Butterfly pea</name>
    <dbReference type="NCBI Taxonomy" id="43366"/>
    <lineage>
        <taxon>Eukaryota</taxon>
        <taxon>Viridiplantae</taxon>
        <taxon>Streptophyta</taxon>
        <taxon>Embryophyta</taxon>
        <taxon>Tracheophyta</taxon>
        <taxon>Spermatophyta</taxon>
        <taxon>Magnoliopsida</taxon>
        <taxon>eudicotyledons</taxon>
        <taxon>Gunneridae</taxon>
        <taxon>Pentapetalae</taxon>
        <taxon>rosids</taxon>
        <taxon>fabids</taxon>
        <taxon>Fabales</taxon>
        <taxon>Fabaceae</taxon>
        <taxon>Papilionoideae</taxon>
        <taxon>50 kb inversion clade</taxon>
        <taxon>NPAAA clade</taxon>
        <taxon>indigoferoid/millettioid clade</taxon>
        <taxon>Phaseoleae</taxon>
        <taxon>Clitoria</taxon>
    </lineage>
</organism>
<dbReference type="SUPFAM" id="SSF56784">
    <property type="entry name" value="HAD-like"/>
    <property type="match status" value="1"/>
</dbReference>
<gene>
    <name evidence="4" type="ORF">RJT34_08622</name>
</gene>
<dbReference type="AlphaFoldDB" id="A0AAN9K6S7"/>